<dbReference type="EMBL" id="CM046105">
    <property type="protein sequence ID" value="KAI8435098.1"/>
    <property type="molecule type" value="Genomic_DNA"/>
</dbReference>
<dbReference type="Proteomes" id="UP001064048">
    <property type="component" value="Chromosome 5"/>
</dbReference>
<evidence type="ECO:0000313" key="2">
    <source>
        <dbReference type="Proteomes" id="UP001064048"/>
    </source>
</evidence>
<proteinExistence type="predicted"/>
<keyword evidence="2" id="KW-1185">Reference proteome</keyword>
<reference evidence="1 2" key="1">
    <citation type="journal article" date="2022" name="Genome Biol. Evol.">
        <title>The Spruce Budworm Genome: Reconstructing the Evolutionary History of Antifreeze Proteins.</title>
        <authorList>
            <person name="Beliveau C."/>
            <person name="Gagne P."/>
            <person name="Picq S."/>
            <person name="Vernygora O."/>
            <person name="Keeling C.I."/>
            <person name="Pinkney K."/>
            <person name="Doucet D."/>
            <person name="Wen F."/>
            <person name="Johnston J.S."/>
            <person name="Maaroufi H."/>
            <person name="Boyle B."/>
            <person name="Laroche J."/>
            <person name="Dewar K."/>
            <person name="Juretic N."/>
            <person name="Blackburn G."/>
            <person name="Nisole A."/>
            <person name="Brunet B."/>
            <person name="Brandao M."/>
            <person name="Lumley L."/>
            <person name="Duan J."/>
            <person name="Quan G."/>
            <person name="Lucarotti C.J."/>
            <person name="Roe A.D."/>
            <person name="Sperling F.A.H."/>
            <person name="Levesque R.C."/>
            <person name="Cusson M."/>
        </authorList>
    </citation>
    <scope>NUCLEOTIDE SEQUENCE [LARGE SCALE GENOMIC DNA]</scope>
    <source>
        <strain evidence="1">Glfc:IPQL:Cfum</strain>
    </source>
</reference>
<name>A0ACC0KFN9_CHOFU</name>
<protein>
    <submittedName>
        <fullName evidence="1">Uncharacterized protein</fullName>
    </submittedName>
</protein>
<sequence length="779" mass="85362">MLGIKKLGYGWTQQRRCRAHRPPESTMSVSSDIRFTRRKLSRPCRGCCAALAALLVLLLLAAVAVYLGHMYLFGDPLNRQTFRGSFVTSSWEAAGPGEGDEPSGNHTREGLMRLALYDLYRNSELRSCFVSADILALDSAEEDTRVHFEVSFEPIFTAVTTAEVAGVLTRSMATPGSYFNTTLVPDSLHIEESTVISSQALQETDTTPVDMPTTEPVTVETVEEVRECAPISLPLCSHLPYNVTTYPNLVGHHNKEALLKDLVAFRELLDAECSHLAQDFVCQILQPRCQHARLVPPCRAYCRAFHAGCGARLPDRLRPHFDCARFPDYFGPGSCAPEPDCRGGLQRLALSRRSCDGVPDCADAADERGCAHCAAAGAGALRCALQPRCLPLHLRCDGTPDCPDGSDEAGCLWLSRSLAAWRRETGESTLGAVRARAGLAVWAERGRAGKLCAAPYDQDRRALASVGASLCKAMTFKGVVSTEAVPDTEADFENHHIDRADQPEYVEVVDPFAAEISFLKSECPEKRVIRVVCDQLECGLPAARGSEAAGGVEGLPRSARPGDWPWHAALLRAHVHACDAALVHPAWLITTASCFQGQPKAEWTARLGTVRIQSTTPWQQERRVVGMVRSPVEGSMLALVRLEEPVEMTDFVRPACLPMDGVGVGDYEVCNSLGWTRNRDQLQRIHIVASPMHNCENVSIATVNGICAEPLYNQDDCDEEEYAGSSMMCFDKLSKHWSLVGVSGWRIACSKIGLGRPRIYDSVTSHIDWIRRTIANSAR</sequence>
<comment type="caution">
    <text evidence="1">The sequence shown here is derived from an EMBL/GenBank/DDBJ whole genome shotgun (WGS) entry which is preliminary data.</text>
</comment>
<evidence type="ECO:0000313" key="1">
    <source>
        <dbReference type="EMBL" id="KAI8435098.1"/>
    </source>
</evidence>
<organism evidence="1 2">
    <name type="scientific">Choristoneura fumiferana</name>
    <name type="common">Spruce budworm moth</name>
    <name type="synonym">Archips fumiferana</name>
    <dbReference type="NCBI Taxonomy" id="7141"/>
    <lineage>
        <taxon>Eukaryota</taxon>
        <taxon>Metazoa</taxon>
        <taxon>Ecdysozoa</taxon>
        <taxon>Arthropoda</taxon>
        <taxon>Hexapoda</taxon>
        <taxon>Insecta</taxon>
        <taxon>Pterygota</taxon>
        <taxon>Neoptera</taxon>
        <taxon>Endopterygota</taxon>
        <taxon>Lepidoptera</taxon>
        <taxon>Glossata</taxon>
        <taxon>Ditrysia</taxon>
        <taxon>Tortricoidea</taxon>
        <taxon>Tortricidae</taxon>
        <taxon>Tortricinae</taxon>
        <taxon>Choristoneura</taxon>
    </lineage>
</organism>
<gene>
    <name evidence="1" type="ORF">MSG28_003492</name>
</gene>
<accession>A0ACC0KFN9</accession>